<organism evidence="2 4">
    <name type="scientific">Rotaria sordida</name>
    <dbReference type="NCBI Taxonomy" id="392033"/>
    <lineage>
        <taxon>Eukaryota</taxon>
        <taxon>Metazoa</taxon>
        <taxon>Spiralia</taxon>
        <taxon>Gnathifera</taxon>
        <taxon>Rotifera</taxon>
        <taxon>Eurotatoria</taxon>
        <taxon>Bdelloidea</taxon>
        <taxon>Philodinida</taxon>
        <taxon>Philodinidae</taxon>
        <taxon>Rotaria</taxon>
    </lineage>
</organism>
<evidence type="ECO:0000313" key="4">
    <source>
        <dbReference type="Proteomes" id="UP000663882"/>
    </source>
</evidence>
<dbReference type="EMBL" id="CAJNOO010000947">
    <property type="protein sequence ID" value="CAF1067664.1"/>
    <property type="molecule type" value="Genomic_DNA"/>
</dbReference>
<dbReference type="OrthoDB" id="9998658at2759"/>
<feature type="domain" description="F-box" evidence="1">
    <location>
        <begin position="9"/>
        <end position="57"/>
    </location>
</feature>
<name>A0A814LPY5_9BILA</name>
<evidence type="ECO:0000259" key="1">
    <source>
        <dbReference type="PROSITE" id="PS50181"/>
    </source>
</evidence>
<dbReference type="Proteomes" id="UP000663882">
    <property type="component" value="Unassembled WGS sequence"/>
</dbReference>
<reference evidence="2" key="1">
    <citation type="submission" date="2021-02" db="EMBL/GenBank/DDBJ databases">
        <authorList>
            <person name="Nowell W R."/>
        </authorList>
    </citation>
    <scope>NUCLEOTIDE SEQUENCE</scope>
</reference>
<dbReference type="PROSITE" id="PS50181">
    <property type="entry name" value="FBOX"/>
    <property type="match status" value="1"/>
</dbReference>
<dbReference type="AlphaFoldDB" id="A0A814LPY5"/>
<gene>
    <name evidence="3" type="ORF">OTI717_LOCUS29873</name>
    <name evidence="2" type="ORF">RFH988_LOCUS17598</name>
</gene>
<evidence type="ECO:0000313" key="3">
    <source>
        <dbReference type="EMBL" id="CAF4016910.1"/>
    </source>
</evidence>
<protein>
    <recommendedName>
        <fullName evidence="1">F-box domain-containing protein</fullName>
    </recommendedName>
</protein>
<proteinExistence type="predicted"/>
<dbReference type="EMBL" id="CAJOAX010007737">
    <property type="protein sequence ID" value="CAF4016910.1"/>
    <property type="molecule type" value="Genomic_DNA"/>
</dbReference>
<dbReference type="InterPro" id="IPR001810">
    <property type="entry name" value="F-box_dom"/>
</dbReference>
<dbReference type="Proteomes" id="UP000663823">
    <property type="component" value="Unassembled WGS sequence"/>
</dbReference>
<evidence type="ECO:0000313" key="2">
    <source>
        <dbReference type="EMBL" id="CAF1067664.1"/>
    </source>
</evidence>
<accession>A0A814LPY5</accession>
<comment type="caution">
    <text evidence="2">The sequence shown here is derived from an EMBL/GenBank/DDBJ whole genome shotgun (WGS) entry which is preliminary data.</text>
</comment>
<sequence length="327" mass="38417">MSDNIIQHRSTLEIFPDELFFELFEYIPLNDLYRIFFGLNKRINIILKNLSNLFAEWTTHNDDKIIDIFSTSISRLVIWRGGYLNLNRFIKLRSLKLALPTIEQCNEIQSSLILEHLHIESTINKRKISEQLSLLFLTNSFPRLRTCQIDEIQFDKNIFHIKPTLLSLITYTQYPGRLLSLCSNLKYLRLNLKDNINEFLSFDIHLNLRYLQIGIYSIEINLSTIETILSLTPNLIRFKFDGPCIPPSQNKLDIYSLASVFTRFLTKLCFIHISLPLNDNQSDSKEFENEKESLKKLHPLFNYIIFRPRSFYAPGRLLISSINDSKT</sequence>